<evidence type="ECO:0000259" key="2">
    <source>
        <dbReference type="Pfam" id="PF13145"/>
    </source>
</evidence>
<feature type="transmembrane region" description="Helical" evidence="1">
    <location>
        <begin position="18"/>
        <end position="35"/>
    </location>
</feature>
<accession>A0A1W1C667</accession>
<evidence type="ECO:0000313" key="3">
    <source>
        <dbReference type="EMBL" id="SFV61266.1"/>
    </source>
</evidence>
<dbReference type="AlphaFoldDB" id="A0A1W1C667"/>
<organism evidence="3">
    <name type="scientific">hydrothermal vent metagenome</name>
    <dbReference type="NCBI Taxonomy" id="652676"/>
    <lineage>
        <taxon>unclassified sequences</taxon>
        <taxon>metagenomes</taxon>
        <taxon>ecological metagenomes</taxon>
    </lineage>
</organism>
<dbReference type="EMBL" id="FPHC01000064">
    <property type="protein sequence ID" value="SFV61266.1"/>
    <property type="molecule type" value="Genomic_DNA"/>
</dbReference>
<keyword evidence="1" id="KW-0472">Membrane</keyword>
<reference evidence="3" key="1">
    <citation type="submission" date="2016-10" db="EMBL/GenBank/DDBJ databases">
        <authorList>
            <person name="de Groot N.N."/>
        </authorList>
    </citation>
    <scope>NUCLEOTIDE SEQUENCE</scope>
</reference>
<protein>
    <recommendedName>
        <fullName evidence="2">PpiC domain-containing protein</fullName>
    </recommendedName>
</protein>
<proteinExistence type="predicted"/>
<gene>
    <name evidence="3" type="ORF">MNB_SV-6-951</name>
</gene>
<dbReference type="GO" id="GO:0003755">
    <property type="term" value="F:peptidyl-prolyl cis-trans isomerase activity"/>
    <property type="evidence" value="ECO:0007669"/>
    <property type="project" value="InterPro"/>
</dbReference>
<evidence type="ECO:0000256" key="1">
    <source>
        <dbReference type="SAM" id="Phobius"/>
    </source>
</evidence>
<keyword evidence="1" id="KW-0812">Transmembrane</keyword>
<sequence>MGAVVDREYFKSIANEPYVHFFLIGIILYIAYKIINPDSTLSTKKTIAITQKQIEDINSSLAKRWHHNISAAELNLTINDYYYDEIMLNESISFGLHKRDAIVRDRLIKKMKHIITSITPKEPTEDELHNYYRDHIEDYSQILKISFAHIYFIDIKEDEARYFEELLNRYHIDPSKASEFGDMYSGEHYIKSMSIENLSAKFGSYFSKQIEHTVSNRWRGGIRSKDGTHIVYIISKEVGDCLPFDDVEDRVYRDYMRSTIDKSRSEAYKKLSTQYKLVY</sequence>
<feature type="domain" description="PpiC" evidence="2">
    <location>
        <begin position="123"/>
        <end position="249"/>
    </location>
</feature>
<dbReference type="InterPro" id="IPR000297">
    <property type="entry name" value="PPIase_PpiC"/>
</dbReference>
<name>A0A1W1C667_9ZZZZ</name>
<dbReference type="Pfam" id="PF13145">
    <property type="entry name" value="Rotamase_2"/>
    <property type="match status" value="1"/>
</dbReference>
<keyword evidence="1" id="KW-1133">Transmembrane helix</keyword>